<reference evidence="1 2" key="1">
    <citation type="journal article" date="2015" name="Genome Biol. Evol.">
        <title>The genome of winter moth (Operophtera brumata) provides a genomic perspective on sexual dimorphism and phenology.</title>
        <authorList>
            <person name="Derks M.F."/>
            <person name="Smit S."/>
            <person name="Salis L."/>
            <person name="Schijlen E."/>
            <person name="Bossers A."/>
            <person name="Mateman C."/>
            <person name="Pijl A.S."/>
            <person name="de Ridder D."/>
            <person name="Groenen M.A."/>
            <person name="Visser M.E."/>
            <person name="Megens H.J."/>
        </authorList>
    </citation>
    <scope>NUCLEOTIDE SEQUENCE [LARGE SCALE GENOMIC DNA]</scope>
    <source>
        <strain evidence="1">WM2013NL</strain>
        <tissue evidence="1">Head and thorax</tissue>
    </source>
</reference>
<dbReference type="AlphaFoldDB" id="A0A0L7L6K4"/>
<keyword evidence="2" id="KW-1185">Reference proteome</keyword>
<dbReference type="EMBL" id="JTDY01002643">
    <property type="protein sequence ID" value="KOB71025.1"/>
    <property type="molecule type" value="Genomic_DNA"/>
</dbReference>
<gene>
    <name evidence="1" type="ORF">OBRU01_14451</name>
</gene>
<protein>
    <submittedName>
        <fullName evidence="1">Uncharacterized protein</fullName>
    </submittedName>
</protein>
<organism evidence="1 2">
    <name type="scientific">Operophtera brumata</name>
    <name type="common">Winter moth</name>
    <name type="synonym">Phalaena brumata</name>
    <dbReference type="NCBI Taxonomy" id="104452"/>
    <lineage>
        <taxon>Eukaryota</taxon>
        <taxon>Metazoa</taxon>
        <taxon>Ecdysozoa</taxon>
        <taxon>Arthropoda</taxon>
        <taxon>Hexapoda</taxon>
        <taxon>Insecta</taxon>
        <taxon>Pterygota</taxon>
        <taxon>Neoptera</taxon>
        <taxon>Endopterygota</taxon>
        <taxon>Lepidoptera</taxon>
        <taxon>Glossata</taxon>
        <taxon>Ditrysia</taxon>
        <taxon>Geometroidea</taxon>
        <taxon>Geometridae</taxon>
        <taxon>Larentiinae</taxon>
        <taxon>Operophtera</taxon>
    </lineage>
</organism>
<sequence>MKEKGKEDADRKRHATESTIGVGEEVYSKKLDKVNKLSSPFYDVRASTFVNKNENDVEIENDDSGQRLRRNIFHLKLVERQWMVRVDIDDYVRTDEDVVSQ</sequence>
<dbReference type="Proteomes" id="UP000037510">
    <property type="component" value="Unassembled WGS sequence"/>
</dbReference>
<proteinExistence type="predicted"/>
<name>A0A0L7L6K4_OPEBR</name>
<comment type="caution">
    <text evidence="1">The sequence shown here is derived from an EMBL/GenBank/DDBJ whole genome shotgun (WGS) entry which is preliminary data.</text>
</comment>
<evidence type="ECO:0000313" key="2">
    <source>
        <dbReference type="Proteomes" id="UP000037510"/>
    </source>
</evidence>
<accession>A0A0L7L6K4</accession>
<evidence type="ECO:0000313" key="1">
    <source>
        <dbReference type="EMBL" id="KOB71025.1"/>
    </source>
</evidence>